<reference evidence="1 2" key="1">
    <citation type="submission" date="2019-09" db="EMBL/GenBank/DDBJ databases">
        <title>Sulfurimonas gotlandica sp. nov., a chemoautotrophic and psychrotolerant epsilonproteobacterium isolated from a pelagic redoxcline, and an emended description of the genus Sulfurimonas.</title>
        <authorList>
            <person name="Wang S."/>
            <person name="Jiang L."/>
            <person name="Shao S."/>
        </authorList>
    </citation>
    <scope>NUCLEOTIDE SEQUENCE [LARGE SCALE GENOMIC DNA]</scope>
    <source>
        <strain evidence="1 2">GYSZ_1</strain>
    </source>
</reference>
<proteinExistence type="predicted"/>
<keyword evidence="2" id="KW-1185">Reference proteome</keyword>
<gene>
    <name evidence="1" type="ORF">FJR48_07530</name>
</gene>
<dbReference type="Pfam" id="PF14072">
    <property type="entry name" value="DndB"/>
    <property type="match status" value="1"/>
</dbReference>
<sequence length="361" mass="42049">MSTITLKVLKIKQPIGELYITKINPKDLLSMSVVDRRRIEEDDEILGIQRELKKDKVQQIKSYLSSIDATFPNSIIVNTSSNYVMQKTNKELELDINDSSFTIIDGQHRLEGFRDNTVSNFELIVTIFIDLDIDQQANIFSTINSEQTKVDPSLNLNLELNSNVYTPKKMMIEIAQSFNYDDSSPWYKGIKILTSKTKGIISLSAFVKPLLELTYPEKDYYKIRNELMKLENIFPIFSNFQYNAERYLFWEFYKKKDFNSIYKILYNYFNALKVLLNQDWLNENSLLNKTTGYNAMIKLFKEVAVDGLIKGDLSYEFFFNELEPIKELDGSINKDNYGTSGFEASKNLYNDMMKLVSKKHT</sequence>
<protein>
    <submittedName>
        <fullName evidence="1">DGQHR domain-containing protein</fullName>
    </submittedName>
</protein>
<name>A0A5P8P1I9_9BACT</name>
<dbReference type="RefSeq" id="WP_152307539.1">
    <property type="nucleotide sequence ID" value="NZ_CP043617.1"/>
</dbReference>
<dbReference type="InterPro" id="IPR017601">
    <property type="entry name" value="DGQHR-contain_dom"/>
</dbReference>
<organism evidence="1 2">
    <name type="scientific">Sulfurimonas lithotrophica</name>
    <dbReference type="NCBI Taxonomy" id="2590022"/>
    <lineage>
        <taxon>Bacteria</taxon>
        <taxon>Pseudomonadati</taxon>
        <taxon>Campylobacterota</taxon>
        <taxon>Epsilonproteobacteria</taxon>
        <taxon>Campylobacterales</taxon>
        <taxon>Sulfurimonadaceae</taxon>
        <taxon>Sulfurimonas</taxon>
    </lineage>
</organism>
<evidence type="ECO:0000313" key="1">
    <source>
        <dbReference type="EMBL" id="QFR49592.1"/>
    </source>
</evidence>
<dbReference type="EMBL" id="CP043617">
    <property type="protein sequence ID" value="QFR49592.1"/>
    <property type="molecule type" value="Genomic_DNA"/>
</dbReference>
<dbReference type="AlphaFoldDB" id="A0A5P8P1I9"/>
<dbReference type="Proteomes" id="UP000326944">
    <property type="component" value="Chromosome"/>
</dbReference>
<dbReference type="CDD" id="cd16413">
    <property type="entry name" value="DGQHR_domain"/>
    <property type="match status" value="1"/>
</dbReference>
<accession>A0A5P8P1I9</accession>
<dbReference type="InterPro" id="IPR017642">
    <property type="entry name" value="DNA_S_mod_DndB"/>
</dbReference>
<dbReference type="NCBIfam" id="TIGR03187">
    <property type="entry name" value="DGQHR"/>
    <property type="match status" value="1"/>
</dbReference>
<dbReference type="KEGG" id="sulg:FJR48_07530"/>
<evidence type="ECO:0000313" key="2">
    <source>
        <dbReference type="Proteomes" id="UP000326944"/>
    </source>
</evidence>
<dbReference type="OrthoDB" id="237364at2"/>